<feature type="domain" description="MIF4G-like type 2" evidence="3">
    <location>
        <begin position="639"/>
        <end position="849"/>
    </location>
</feature>
<dbReference type="GO" id="GO:0003729">
    <property type="term" value="F:mRNA binding"/>
    <property type="evidence" value="ECO:0007669"/>
    <property type="project" value="TreeGrafter"/>
</dbReference>
<feature type="domain" description="MIF4G-like type 1" evidence="2">
    <location>
        <begin position="449"/>
        <end position="591"/>
    </location>
</feature>
<dbReference type="AlphaFoldDB" id="D8LFZ4"/>
<dbReference type="GO" id="GO:0006406">
    <property type="term" value="P:mRNA export from nucleus"/>
    <property type="evidence" value="ECO:0007669"/>
    <property type="project" value="InterPro"/>
</dbReference>
<gene>
    <name evidence="4" type="ORF">Esi_0155_0015</name>
</gene>
<feature type="region of interest" description="Disordered" evidence="1">
    <location>
        <begin position="768"/>
        <end position="808"/>
    </location>
</feature>
<dbReference type="PANTHER" id="PTHR12412:SF2">
    <property type="entry name" value="NUCLEAR CAP-BINDING PROTEIN SUBUNIT 1"/>
    <property type="match status" value="1"/>
</dbReference>
<dbReference type="GO" id="GO:0000339">
    <property type="term" value="F:RNA cap binding"/>
    <property type="evidence" value="ECO:0007669"/>
    <property type="project" value="InterPro"/>
</dbReference>
<evidence type="ECO:0000256" key="1">
    <source>
        <dbReference type="SAM" id="MobiDB-lite"/>
    </source>
</evidence>
<dbReference type="InterPro" id="IPR015174">
    <property type="entry name" value="MIF4G-like_typ-2"/>
</dbReference>
<accession>D8LFZ4</accession>
<dbReference type="PANTHER" id="PTHR12412">
    <property type="entry name" value="CAP BINDING PROTEIN"/>
    <property type="match status" value="1"/>
</dbReference>
<protein>
    <recommendedName>
        <fullName evidence="6">Nuclear cap-binding protein subunit 1</fullName>
    </recommendedName>
</protein>
<organism evidence="4 5">
    <name type="scientific">Ectocarpus siliculosus</name>
    <name type="common">Brown alga</name>
    <name type="synonym">Conferva siliculosa</name>
    <dbReference type="NCBI Taxonomy" id="2880"/>
    <lineage>
        <taxon>Eukaryota</taxon>
        <taxon>Sar</taxon>
        <taxon>Stramenopiles</taxon>
        <taxon>Ochrophyta</taxon>
        <taxon>PX clade</taxon>
        <taxon>Phaeophyceae</taxon>
        <taxon>Ectocarpales</taxon>
        <taxon>Ectocarpaceae</taxon>
        <taxon>Ectocarpus</taxon>
    </lineage>
</organism>
<feature type="region of interest" description="Disordered" evidence="1">
    <location>
        <begin position="264"/>
        <end position="293"/>
    </location>
</feature>
<feature type="compositionally biased region" description="Acidic residues" evidence="1">
    <location>
        <begin position="264"/>
        <end position="273"/>
    </location>
</feature>
<evidence type="ECO:0008006" key="6">
    <source>
        <dbReference type="Google" id="ProtNLM"/>
    </source>
</evidence>
<dbReference type="Proteomes" id="UP000002630">
    <property type="component" value="Linkage Group LG11"/>
</dbReference>
<dbReference type="GO" id="GO:0005846">
    <property type="term" value="C:nuclear cap binding complex"/>
    <property type="evidence" value="ECO:0007669"/>
    <property type="project" value="InterPro"/>
</dbReference>
<dbReference type="InParanoid" id="D8LFZ4"/>
<evidence type="ECO:0000259" key="3">
    <source>
        <dbReference type="Pfam" id="PF09090"/>
    </source>
</evidence>
<reference evidence="4 5" key="1">
    <citation type="journal article" date="2010" name="Nature">
        <title>The Ectocarpus genome and the independent evolution of multicellularity in brown algae.</title>
        <authorList>
            <person name="Cock J.M."/>
            <person name="Sterck L."/>
            <person name="Rouze P."/>
            <person name="Scornet D."/>
            <person name="Allen A.E."/>
            <person name="Amoutzias G."/>
            <person name="Anthouard V."/>
            <person name="Artiguenave F."/>
            <person name="Aury J.M."/>
            <person name="Badger J.H."/>
            <person name="Beszteri B."/>
            <person name="Billiau K."/>
            <person name="Bonnet E."/>
            <person name="Bothwell J.H."/>
            <person name="Bowler C."/>
            <person name="Boyen C."/>
            <person name="Brownlee C."/>
            <person name="Carrano C.J."/>
            <person name="Charrier B."/>
            <person name="Cho G.Y."/>
            <person name="Coelho S.M."/>
            <person name="Collen J."/>
            <person name="Corre E."/>
            <person name="Da Silva C."/>
            <person name="Delage L."/>
            <person name="Delaroque N."/>
            <person name="Dittami S.M."/>
            <person name="Doulbeau S."/>
            <person name="Elias M."/>
            <person name="Farnham G."/>
            <person name="Gachon C.M."/>
            <person name="Gschloessl B."/>
            <person name="Heesch S."/>
            <person name="Jabbari K."/>
            <person name="Jubin C."/>
            <person name="Kawai H."/>
            <person name="Kimura K."/>
            <person name="Kloareg B."/>
            <person name="Kupper F.C."/>
            <person name="Lang D."/>
            <person name="Le Bail A."/>
            <person name="Leblanc C."/>
            <person name="Lerouge P."/>
            <person name="Lohr M."/>
            <person name="Lopez P.J."/>
            <person name="Martens C."/>
            <person name="Maumus F."/>
            <person name="Michel G."/>
            <person name="Miranda-Saavedra D."/>
            <person name="Morales J."/>
            <person name="Moreau H."/>
            <person name="Motomura T."/>
            <person name="Nagasato C."/>
            <person name="Napoli C.A."/>
            <person name="Nelson D.R."/>
            <person name="Nyvall-Collen P."/>
            <person name="Peters A.F."/>
            <person name="Pommier C."/>
            <person name="Potin P."/>
            <person name="Poulain J."/>
            <person name="Quesneville H."/>
            <person name="Read B."/>
            <person name="Rensing S.A."/>
            <person name="Ritter A."/>
            <person name="Rousvoal S."/>
            <person name="Samanta M."/>
            <person name="Samson G."/>
            <person name="Schroeder D.C."/>
            <person name="Segurens B."/>
            <person name="Strittmatter M."/>
            <person name="Tonon T."/>
            <person name="Tregear J.W."/>
            <person name="Valentin K."/>
            <person name="von Dassow P."/>
            <person name="Yamagishi T."/>
            <person name="Van de Peer Y."/>
            <person name="Wincker P."/>
        </authorList>
    </citation>
    <scope>NUCLEOTIDE SEQUENCE [LARGE SCALE GENOMIC DNA]</scope>
    <source>
        <strain evidence="5">Ec32 / CCAP1310/4</strain>
    </source>
</reference>
<dbReference type="SUPFAM" id="SSF48371">
    <property type="entry name" value="ARM repeat"/>
    <property type="match status" value="3"/>
</dbReference>
<dbReference type="InterPro" id="IPR016024">
    <property type="entry name" value="ARM-type_fold"/>
</dbReference>
<proteinExistence type="predicted"/>
<dbReference type="Pfam" id="PF09090">
    <property type="entry name" value="MIF4G_like_2"/>
    <property type="match status" value="1"/>
</dbReference>
<dbReference type="EMBL" id="FN649736">
    <property type="protein sequence ID" value="CBN78893.1"/>
    <property type="molecule type" value="Genomic_DNA"/>
</dbReference>
<feature type="compositionally biased region" description="Low complexity" evidence="1">
    <location>
        <begin position="11"/>
        <end position="21"/>
    </location>
</feature>
<keyword evidence="5" id="KW-1185">Reference proteome</keyword>
<dbReference type="EMBL" id="FN648104">
    <property type="protein sequence ID" value="CBN78893.1"/>
    <property type="molecule type" value="Genomic_DNA"/>
</dbReference>
<feature type="compositionally biased region" description="Basic and acidic residues" evidence="1">
    <location>
        <begin position="796"/>
        <end position="808"/>
    </location>
</feature>
<dbReference type="eggNOG" id="KOG1104">
    <property type="taxonomic scope" value="Eukaryota"/>
</dbReference>
<dbReference type="InterPro" id="IPR015172">
    <property type="entry name" value="MIF4G-like_typ-1"/>
</dbReference>
<dbReference type="GO" id="GO:0005634">
    <property type="term" value="C:nucleus"/>
    <property type="evidence" value="ECO:0007669"/>
    <property type="project" value="TreeGrafter"/>
</dbReference>
<dbReference type="Pfam" id="PF09088">
    <property type="entry name" value="MIF4G_like"/>
    <property type="match status" value="1"/>
</dbReference>
<feature type="region of interest" description="Disordered" evidence="1">
    <location>
        <begin position="1"/>
        <end position="41"/>
    </location>
</feature>
<name>D8LFZ4_ECTSI</name>
<dbReference type="GO" id="GO:0000184">
    <property type="term" value="P:nuclear-transcribed mRNA catabolic process, nonsense-mediated decay"/>
    <property type="evidence" value="ECO:0007669"/>
    <property type="project" value="TreeGrafter"/>
</dbReference>
<dbReference type="Gene3D" id="1.25.40.180">
    <property type="match status" value="3"/>
</dbReference>
<evidence type="ECO:0000259" key="2">
    <source>
        <dbReference type="Pfam" id="PF09088"/>
    </source>
</evidence>
<dbReference type="OrthoDB" id="10252707at2759"/>
<evidence type="ECO:0000313" key="5">
    <source>
        <dbReference type="Proteomes" id="UP000002630"/>
    </source>
</evidence>
<dbReference type="STRING" id="2880.D8LFZ4"/>
<feature type="region of interest" description="Disordered" evidence="1">
    <location>
        <begin position="120"/>
        <end position="162"/>
    </location>
</feature>
<evidence type="ECO:0000313" key="4">
    <source>
        <dbReference type="EMBL" id="CBN78893.1"/>
    </source>
</evidence>
<dbReference type="InterPro" id="IPR027159">
    <property type="entry name" value="CBP80"/>
</dbReference>
<sequence>MSKRSRERSRSPPGRRYSSGSAYGNGNRRHSGGREDPRAGKLRAIKQLLAEPAEPRSGYAKDPPEERAVELARMLSARRYLDGGADMEDVATLLVEAAGTLSIQTPVYALTTALCVASAKSPKRSGSREREGGGDGGGGDDNDGNAATARDSMVTDDAADSREDGPSFGRLVVDGCCHAFAEALRKGGFIRAKLLLRFLGELLNCGLVEAQEYGDMLAMLCAGYVKTEAWVAGFSNLMDELRLFMSGRHAPFRLNSLRAVFVTPEDDEEEEEAQGGNPGADGEDRQGDQPKQPMEDSLSILWEVVSALHDSGWNEDDLPRATPRVWKTPTAEPRLSNLSSLSLPDDFVTSDTIPAELTGMGPCEMAACAGVDVGTTSPADRPDWSYALGIMGERDLFDEDDGVGPASCCPELLPKKERVVLVEYCKDILACFQPVCRADGTKVGKWAMLVDQLVSIRDSAPSGCQVAYLITEVLFLAMLQLPAAEHLAISCHRTILELCRIVPKEAPAAVSYCTGRLFDELERLDSTVASRFGTWFADHLKNTEYKWPFWKHWCNVVELQPDNAQRVFVSNVLAALVKLSYTDRIKKTLPEALWPLLPLDPTPVCPYLDGATGIPASLQRIAADLSSRVSSREDVEDLQVLLRGGQASPTHTFVYLDRYRSYLRTLRRDEALGEANQVAMLDGVAQLWEHSPQWFCLVCKYLLDIGVLSPTTVVYYVFREDNNNAIALSPFLWEVMSKAISLYTDRVTLSLGELRDLEKSAKALDEAIDERLKNRSPVPSTEEGDDNAPPADPQDVEEKQRMSNDIEDQRDVVREAVQQARALCTATVSSFVQALANALPQYAANGMTDFSADPWWVSMTSYLKGSLSLFSALPGVPARHFTAATEDDDEGEEEAVEEEEERRILTAGEVEELATAAGCLEHVEAIVVDLKGMA</sequence>